<evidence type="ECO:0000313" key="7">
    <source>
        <dbReference type="Proteomes" id="UP000599523"/>
    </source>
</evidence>
<dbReference type="InterPro" id="IPR029026">
    <property type="entry name" value="tRNA_m1G_MTases_N"/>
</dbReference>
<name>A0A972J8H1_9RHOO</name>
<comment type="similarity">
    <text evidence="1">Belongs to the class IV-like SAM-binding methyltransferase superfamily. RNA methyltransferase TrmH family.</text>
</comment>
<evidence type="ECO:0000256" key="3">
    <source>
        <dbReference type="ARBA" id="ARBA00022679"/>
    </source>
</evidence>
<dbReference type="CDD" id="cd18095">
    <property type="entry name" value="SpoU-like_rRNA-MTase"/>
    <property type="match status" value="1"/>
</dbReference>
<feature type="domain" description="RNA 2-O ribose methyltransferase substrate binding" evidence="5">
    <location>
        <begin position="32"/>
        <end position="107"/>
    </location>
</feature>
<evidence type="ECO:0000256" key="1">
    <source>
        <dbReference type="ARBA" id="ARBA00007228"/>
    </source>
</evidence>
<feature type="region of interest" description="Disordered" evidence="4">
    <location>
        <begin position="1"/>
        <end position="26"/>
    </location>
</feature>
<accession>A0A972J8H1</accession>
<dbReference type="EMBL" id="WTVM01000062">
    <property type="protein sequence ID" value="NMG03579.1"/>
    <property type="molecule type" value="Genomic_DNA"/>
</dbReference>
<dbReference type="InterPro" id="IPR001537">
    <property type="entry name" value="SpoU_MeTrfase"/>
</dbReference>
<dbReference type="GO" id="GO:0005737">
    <property type="term" value="C:cytoplasm"/>
    <property type="evidence" value="ECO:0007669"/>
    <property type="project" value="UniProtKB-ARBA"/>
</dbReference>
<dbReference type="InterPro" id="IPR053888">
    <property type="entry name" value="MRM3-like_sub_bind"/>
</dbReference>
<dbReference type="InterPro" id="IPR051259">
    <property type="entry name" value="rRNA_Methyltransferase"/>
</dbReference>
<proteinExistence type="inferred from homology"/>
<dbReference type="RefSeq" id="WP_168988294.1">
    <property type="nucleotide sequence ID" value="NZ_CAWPHM010000289.1"/>
</dbReference>
<dbReference type="Gene3D" id="3.40.1280.10">
    <property type="match status" value="1"/>
</dbReference>
<keyword evidence="7" id="KW-1185">Reference proteome</keyword>
<gene>
    <name evidence="6" type="ORF">GPA21_11420</name>
</gene>
<evidence type="ECO:0000313" key="6">
    <source>
        <dbReference type="EMBL" id="NMG03579.1"/>
    </source>
</evidence>
<dbReference type="GO" id="GO:0032259">
    <property type="term" value="P:methylation"/>
    <property type="evidence" value="ECO:0007669"/>
    <property type="project" value="UniProtKB-KW"/>
</dbReference>
<dbReference type="Pfam" id="PF00588">
    <property type="entry name" value="SpoU_methylase"/>
    <property type="match status" value="1"/>
</dbReference>
<evidence type="ECO:0000256" key="2">
    <source>
        <dbReference type="ARBA" id="ARBA00022603"/>
    </source>
</evidence>
<dbReference type="InterPro" id="IPR029064">
    <property type="entry name" value="Ribosomal_eL30-like_sf"/>
</dbReference>
<dbReference type="InterPro" id="IPR029028">
    <property type="entry name" value="Alpha/beta_knot_MTases"/>
</dbReference>
<dbReference type="GO" id="GO:0008173">
    <property type="term" value="F:RNA methyltransferase activity"/>
    <property type="evidence" value="ECO:0007669"/>
    <property type="project" value="InterPro"/>
</dbReference>
<dbReference type="Gene3D" id="3.30.1330.30">
    <property type="match status" value="1"/>
</dbReference>
<keyword evidence="2 6" id="KW-0489">Methyltransferase</keyword>
<evidence type="ECO:0000259" key="5">
    <source>
        <dbReference type="SMART" id="SM00967"/>
    </source>
</evidence>
<dbReference type="PANTHER" id="PTHR43191:SF2">
    <property type="entry name" value="RRNA METHYLTRANSFERASE 3, MITOCHONDRIAL"/>
    <property type="match status" value="1"/>
</dbReference>
<sequence length="264" mass="27953">MKAVSSRDNPRLKRLRGLSQSAKDRRQQGLTVLDGPHLLCSALDAGVGLAEVWVSESGIARPEIESLLRRCPDTVETFSLPDPLFSQASPVDSPSGVLAVFAPVQPLRTLDNGNWLILDRVQDPGNLGTLLRTAAAAGIAHALLTPGCAQAWSPRVLRAGMGAHFMLPIHEQVDAMAALNAFGGEVIATGLMPSASSLYEIDLAHDVAWLFGAEGEGLSAPLFARADRIVTIPMIPGCESLNVGAAAAVCLFEQYRQQRAGGSR</sequence>
<dbReference type="GO" id="GO:0003723">
    <property type="term" value="F:RNA binding"/>
    <property type="evidence" value="ECO:0007669"/>
    <property type="project" value="InterPro"/>
</dbReference>
<evidence type="ECO:0000256" key="4">
    <source>
        <dbReference type="SAM" id="MobiDB-lite"/>
    </source>
</evidence>
<dbReference type="SUPFAM" id="SSF75217">
    <property type="entry name" value="alpha/beta knot"/>
    <property type="match status" value="1"/>
</dbReference>
<dbReference type="InterPro" id="IPR013123">
    <property type="entry name" value="SpoU_subst-bd"/>
</dbReference>
<protein>
    <submittedName>
        <fullName evidence="6">RNA methyltransferase</fullName>
    </submittedName>
</protein>
<dbReference type="PANTHER" id="PTHR43191">
    <property type="entry name" value="RRNA METHYLTRANSFERASE 3"/>
    <property type="match status" value="1"/>
</dbReference>
<organism evidence="6 7">
    <name type="scientific">Azoarcus taiwanensis</name>
    <dbReference type="NCBI Taxonomy" id="666964"/>
    <lineage>
        <taxon>Bacteria</taxon>
        <taxon>Pseudomonadati</taxon>
        <taxon>Pseudomonadota</taxon>
        <taxon>Betaproteobacteria</taxon>
        <taxon>Rhodocyclales</taxon>
        <taxon>Zoogloeaceae</taxon>
        <taxon>Azoarcus</taxon>
    </lineage>
</organism>
<dbReference type="Pfam" id="PF22435">
    <property type="entry name" value="MRM3-like_sub_bind"/>
    <property type="match status" value="1"/>
</dbReference>
<dbReference type="SUPFAM" id="SSF55315">
    <property type="entry name" value="L30e-like"/>
    <property type="match status" value="1"/>
</dbReference>
<reference evidence="6" key="1">
    <citation type="submission" date="2019-12" db="EMBL/GenBank/DDBJ databases">
        <title>Comparative genomics gives insights into the taxonomy of the Azoarcus-Aromatoleum group and reveals separate origins of nif in the plant-associated Azoarcus and non-plant-associated Aromatoleum sub-groups.</title>
        <authorList>
            <person name="Lafos M."/>
            <person name="Maluk M."/>
            <person name="Batista M."/>
            <person name="Junghare M."/>
            <person name="Carmona M."/>
            <person name="Faoro H."/>
            <person name="Cruz L.M."/>
            <person name="Battistoni F."/>
            <person name="De Souza E."/>
            <person name="Pedrosa F."/>
            <person name="Chen W.-M."/>
            <person name="Poole P.S."/>
            <person name="Dixon R.A."/>
            <person name="James E.K."/>
        </authorList>
    </citation>
    <scope>NUCLEOTIDE SEQUENCE</scope>
    <source>
        <strain evidence="6">NSC3</strain>
    </source>
</reference>
<keyword evidence="3" id="KW-0808">Transferase</keyword>
<dbReference type="SMART" id="SM00967">
    <property type="entry name" value="SpoU_sub_bind"/>
    <property type="match status" value="1"/>
</dbReference>
<comment type="caution">
    <text evidence="6">The sequence shown here is derived from an EMBL/GenBank/DDBJ whole genome shotgun (WGS) entry which is preliminary data.</text>
</comment>
<dbReference type="AlphaFoldDB" id="A0A972J8H1"/>
<dbReference type="GO" id="GO:0006396">
    <property type="term" value="P:RNA processing"/>
    <property type="evidence" value="ECO:0007669"/>
    <property type="project" value="InterPro"/>
</dbReference>
<dbReference type="Proteomes" id="UP000599523">
    <property type="component" value="Unassembled WGS sequence"/>
</dbReference>